<dbReference type="Pfam" id="PF04909">
    <property type="entry name" value="Amidohydro_2"/>
    <property type="match status" value="1"/>
</dbReference>
<dbReference type="Gene3D" id="3.20.20.140">
    <property type="entry name" value="Metal-dependent hydrolases"/>
    <property type="match status" value="1"/>
</dbReference>
<evidence type="ECO:0000313" key="3">
    <source>
        <dbReference type="EMBL" id="EHR60270.1"/>
    </source>
</evidence>
<dbReference type="GO" id="GO:0016787">
    <property type="term" value="F:hydrolase activity"/>
    <property type="evidence" value="ECO:0007669"/>
    <property type="project" value="UniProtKB-KW"/>
</dbReference>
<dbReference type="HOGENOM" id="CLU_044590_3_0_11"/>
<evidence type="ECO:0000259" key="2">
    <source>
        <dbReference type="Pfam" id="PF04909"/>
    </source>
</evidence>
<reference evidence="3 4" key="1">
    <citation type="submission" date="2011-11" db="EMBL/GenBank/DDBJ databases">
        <title>The Noncontiguous Finished sequence of Saccharomonospora cyanea NA-134.</title>
        <authorList>
            <consortium name="US DOE Joint Genome Institute"/>
            <person name="Lucas S."/>
            <person name="Han J."/>
            <person name="Lapidus A."/>
            <person name="Cheng J.-F."/>
            <person name="Goodwin L."/>
            <person name="Pitluck S."/>
            <person name="Peters L."/>
            <person name="Ovchinnikova G."/>
            <person name="Lu M."/>
            <person name="Detter J.C."/>
            <person name="Han C."/>
            <person name="Tapia R."/>
            <person name="Land M."/>
            <person name="Hauser L."/>
            <person name="Kyrpides N."/>
            <person name="Ivanova N."/>
            <person name="Pagani I."/>
            <person name="Brambilla E.-M."/>
            <person name="Klenk H.-P."/>
            <person name="Woyke T."/>
        </authorList>
    </citation>
    <scope>NUCLEOTIDE SEQUENCE [LARGE SCALE GENOMIC DNA]</scope>
    <source>
        <strain evidence="3 4">NA-134</strain>
    </source>
</reference>
<comment type="similarity">
    <text evidence="1">Belongs to the metallo-dependent hydrolases superfamily.</text>
</comment>
<proteinExistence type="inferred from homology"/>
<dbReference type="PANTHER" id="PTHR43569:SF2">
    <property type="entry name" value="AMIDOHYDROLASE-RELATED DOMAIN-CONTAINING PROTEIN"/>
    <property type="match status" value="1"/>
</dbReference>
<dbReference type="InterPro" id="IPR006680">
    <property type="entry name" value="Amidohydro-rel"/>
</dbReference>
<name>H5XDH8_9PSEU</name>
<accession>H5XDH8</accession>
<protein>
    <submittedName>
        <fullName evidence="3">Putative TIM-barrel fold metal-dependent hydrolase</fullName>
    </submittedName>
</protein>
<dbReference type="InterPro" id="IPR032466">
    <property type="entry name" value="Metal_Hydrolase"/>
</dbReference>
<dbReference type="Proteomes" id="UP000002791">
    <property type="component" value="Chromosome"/>
</dbReference>
<dbReference type="InterPro" id="IPR052350">
    <property type="entry name" value="Metallo-dep_Lactonases"/>
</dbReference>
<keyword evidence="4" id="KW-1185">Reference proteome</keyword>
<dbReference type="AlphaFoldDB" id="H5XDH8"/>
<organism evidence="3 4">
    <name type="scientific">Saccharomonospora cyanea NA-134</name>
    <dbReference type="NCBI Taxonomy" id="882082"/>
    <lineage>
        <taxon>Bacteria</taxon>
        <taxon>Bacillati</taxon>
        <taxon>Actinomycetota</taxon>
        <taxon>Actinomycetes</taxon>
        <taxon>Pseudonocardiales</taxon>
        <taxon>Pseudonocardiaceae</taxon>
        <taxon>Saccharomonospora</taxon>
    </lineage>
</organism>
<dbReference type="RefSeq" id="WP_005454738.1">
    <property type="nucleotide sequence ID" value="NZ_CM001440.1"/>
</dbReference>
<dbReference type="PANTHER" id="PTHR43569">
    <property type="entry name" value="AMIDOHYDROLASE"/>
    <property type="match status" value="1"/>
</dbReference>
<dbReference type="EMBL" id="CM001440">
    <property type="protein sequence ID" value="EHR60270.1"/>
    <property type="molecule type" value="Genomic_DNA"/>
</dbReference>
<dbReference type="STRING" id="882082.SaccyDRAFT_1361"/>
<evidence type="ECO:0000256" key="1">
    <source>
        <dbReference type="ARBA" id="ARBA00038310"/>
    </source>
</evidence>
<dbReference type="SUPFAM" id="SSF51556">
    <property type="entry name" value="Metallo-dependent hydrolases"/>
    <property type="match status" value="1"/>
</dbReference>
<keyword evidence="3" id="KW-0378">Hydrolase</keyword>
<sequence>MTVPTVPMVPHSSSRPSGVRTVDAHLHLWDLSVSSYGWIPEDSPLHATMTAERARAELDAAGVEHAVLVQAEDSERDTEFMLAQADAHPWIVGVVGWVRLDEPGRAREQLDRLCEHPAFTGVRHLVHDDPRDDFLALPEVRTSLKSLAERGLPFDVPDAWPRHLSATVELADAVGDLRIVLDHLGKPPAGSTDPIAFARWRELVTELARRPNTVAKVSGLHAPGVEVTVDALRPAWETALEAFGPDRLLYGGDWPMTLPHGGYQPMWEVTAELVAELGADEQAAVLGRTAQKVYRLDGPRRKGA</sequence>
<evidence type="ECO:0000313" key="4">
    <source>
        <dbReference type="Proteomes" id="UP000002791"/>
    </source>
</evidence>
<dbReference type="eggNOG" id="COG3618">
    <property type="taxonomic scope" value="Bacteria"/>
</dbReference>
<gene>
    <name evidence="3" type="ORF">SaccyDRAFT_1361</name>
</gene>
<feature type="domain" description="Amidohydrolase-related" evidence="2">
    <location>
        <begin position="22"/>
        <end position="296"/>
    </location>
</feature>